<dbReference type="AlphaFoldDB" id="A0A4W5K481"/>
<evidence type="ECO:0000256" key="4">
    <source>
        <dbReference type="ARBA" id="ARBA00022692"/>
    </source>
</evidence>
<comment type="similarity">
    <text evidence="2">Belongs to the TMEM186 family.</text>
</comment>
<name>A0A4W5K481_9TELE</name>
<dbReference type="Ensembl" id="ENSHHUT00000012544.1">
    <property type="protein sequence ID" value="ENSHHUP00000012163.1"/>
    <property type="gene ID" value="ENSHHUG00000007425.1"/>
</dbReference>
<keyword evidence="10" id="KW-1185">Reference proteome</keyword>
<keyword evidence="7" id="KW-0496">Mitochondrion</keyword>
<evidence type="ECO:0000313" key="10">
    <source>
        <dbReference type="Proteomes" id="UP000314982"/>
    </source>
</evidence>
<evidence type="ECO:0000313" key="9">
    <source>
        <dbReference type="Ensembl" id="ENSHHUP00000012163.1"/>
    </source>
</evidence>
<dbReference type="STRING" id="62062.ENSHHUP00000012163"/>
<evidence type="ECO:0000256" key="2">
    <source>
        <dbReference type="ARBA" id="ARBA00007020"/>
    </source>
</evidence>
<protein>
    <recommendedName>
        <fullName evidence="3">Transmembrane protein 186</fullName>
    </recommendedName>
</protein>
<accession>A0A4W5K481</accession>
<proteinExistence type="inferred from homology"/>
<evidence type="ECO:0000256" key="6">
    <source>
        <dbReference type="ARBA" id="ARBA00022989"/>
    </source>
</evidence>
<dbReference type="InterPro" id="IPR026571">
    <property type="entry name" value="Tmem186"/>
</dbReference>
<evidence type="ECO:0000256" key="5">
    <source>
        <dbReference type="ARBA" id="ARBA00022792"/>
    </source>
</evidence>
<evidence type="ECO:0000256" key="1">
    <source>
        <dbReference type="ARBA" id="ARBA00004448"/>
    </source>
</evidence>
<keyword evidence="8" id="KW-0472">Membrane</keyword>
<dbReference type="Proteomes" id="UP000314982">
    <property type="component" value="Unassembled WGS sequence"/>
</dbReference>
<dbReference type="GeneTree" id="ENSGT00390000000087"/>
<dbReference type="PANTHER" id="PTHR13603:SF1">
    <property type="entry name" value="TRANSMEMBRANE PROTEIN 186"/>
    <property type="match status" value="1"/>
</dbReference>
<reference evidence="9" key="2">
    <citation type="submission" date="2025-08" db="UniProtKB">
        <authorList>
            <consortium name="Ensembl"/>
        </authorList>
    </citation>
    <scope>IDENTIFICATION</scope>
</reference>
<reference evidence="9" key="3">
    <citation type="submission" date="2025-09" db="UniProtKB">
        <authorList>
            <consortium name="Ensembl"/>
        </authorList>
    </citation>
    <scope>IDENTIFICATION</scope>
</reference>
<organism evidence="9 10">
    <name type="scientific">Hucho hucho</name>
    <name type="common">huchen</name>
    <dbReference type="NCBI Taxonomy" id="62062"/>
    <lineage>
        <taxon>Eukaryota</taxon>
        <taxon>Metazoa</taxon>
        <taxon>Chordata</taxon>
        <taxon>Craniata</taxon>
        <taxon>Vertebrata</taxon>
        <taxon>Euteleostomi</taxon>
        <taxon>Actinopterygii</taxon>
        <taxon>Neopterygii</taxon>
        <taxon>Teleostei</taxon>
        <taxon>Protacanthopterygii</taxon>
        <taxon>Salmoniformes</taxon>
        <taxon>Salmonidae</taxon>
        <taxon>Salmoninae</taxon>
        <taxon>Hucho</taxon>
    </lineage>
</organism>
<reference evidence="10" key="1">
    <citation type="submission" date="2018-06" db="EMBL/GenBank/DDBJ databases">
        <title>Genome assembly of Danube salmon.</title>
        <authorList>
            <person name="Macqueen D.J."/>
            <person name="Gundappa M.K."/>
        </authorList>
    </citation>
    <scope>NUCLEOTIDE SEQUENCE [LARGE SCALE GENOMIC DNA]</scope>
</reference>
<keyword evidence="6" id="KW-1133">Transmembrane helix</keyword>
<comment type="subcellular location">
    <subcellularLocation>
        <location evidence="1">Mitochondrion inner membrane</location>
        <topology evidence="1">Multi-pass membrane protein</topology>
    </subcellularLocation>
</comment>
<dbReference type="PANTHER" id="PTHR13603">
    <property type="entry name" value="TRANSMEMBRANE PROTEIN 186"/>
    <property type="match status" value="1"/>
</dbReference>
<keyword evidence="4" id="KW-0812">Transmembrane</keyword>
<sequence>MSTTLVPRLSYHVLAHCRGYSVLRGSARSLICGPQPHVVSRLDPRWTPSIQHSFPVPPSPHVTALTKYSDLYTPKYNLIYSLPHVKLLRASQTTLKVSHLTFWGRREDVYLPMTDVMTLGDTGDSVGETILRLKRYSSSETLYFSSRLGRVVDRQAFEKVFGTLI</sequence>
<dbReference type="GO" id="GO:0005743">
    <property type="term" value="C:mitochondrial inner membrane"/>
    <property type="evidence" value="ECO:0007669"/>
    <property type="project" value="UniProtKB-SubCell"/>
</dbReference>
<evidence type="ECO:0000256" key="3">
    <source>
        <dbReference type="ARBA" id="ARBA00014604"/>
    </source>
</evidence>
<keyword evidence="5" id="KW-0999">Mitochondrion inner membrane</keyword>
<evidence type="ECO:0000256" key="7">
    <source>
        <dbReference type="ARBA" id="ARBA00023128"/>
    </source>
</evidence>
<evidence type="ECO:0000256" key="8">
    <source>
        <dbReference type="ARBA" id="ARBA00023136"/>
    </source>
</evidence>